<dbReference type="GO" id="GO:0005634">
    <property type="term" value="C:nucleus"/>
    <property type="evidence" value="ECO:0007669"/>
    <property type="project" value="UniProtKB-SubCell"/>
</dbReference>
<dbReference type="SUPFAM" id="SSF57667">
    <property type="entry name" value="beta-beta-alpha zinc fingers"/>
    <property type="match status" value="3"/>
</dbReference>
<dbReference type="Proteomes" id="UP000799428">
    <property type="component" value="Unassembled WGS sequence"/>
</dbReference>
<dbReference type="GO" id="GO:0000981">
    <property type="term" value="F:DNA-binding transcription factor activity, RNA polymerase II-specific"/>
    <property type="evidence" value="ECO:0007669"/>
    <property type="project" value="TreeGrafter"/>
</dbReference>
<protein>
    <recommendedName>
        <fullName evidence="9">C2H2-type domain-containing protein</fullName>
    </recommendedName>
</protein>
<dbReference type="GO" id="GO:0008270">
    <property type="term" value="F:zinc ion binding"/>
    <property type="evidence" value="ECO:0007669"/>
    <property type="project" value="UniProtKB-KW"/>
</dbReference>
<reference evidence="10" key="1">
    <citation type="journal article" date="2020" name="Stud. Mycol.">
        <title>101 Dothideomycetes genomes: a test case for predicting lifestyles and emergence of pathogens.</title>
        <authorList>
            <person name="Haridas S."/>
            <person name="Albert R."/>
            <person name="Binder M."/>
            <person name="Bloem J."/>
            <person name="Labutti K."/>
            <person name="Salamov A."/>
            <person name="Andreopoulos B."/>
            <person name="Baker S."/>
            <person name="Barry K."/>
            <person name="Bills G."/>
            <person name="Bluhm B."/>
            <person name="Cannon C."/>
            <person name="Castanera R."/>
            <person name="Culley D."/>
            <person name="Daum C."/>
            <person name="Ezra D."/>
            <person name="Gonzalez J."/>
            <person name="Henrissat B."/>
            <person name="Kuo A."/>
            <person name="Liang C."/>
            <person name="Lipzen A."/>
            <person name="Lutzoni F."/>
            <person name="Magnuson J."/>
            <person name="Mondo S."/>
            <person name="Nolan M."/>
            <person name="Ohm R."/>
            <person name="Pangilinan J."/>
            <person name="Park H.-J."/>
            <person name="Ramirez L."/>
            <person name="Alfaro M."/>
            <person name="Sun H."/>
            <person name="Tritt A."/>
            <person name="Yoshinaga Y."/>
            <person name="Zwiers L.-H."/>
            <person name="Turgeon B."/>
            <person name="Goodwin S."/>
            <person name="Spatafora J."/>
            <person name="Crous P."/>
            <person name="Grigoriev I."/>
        </authorList>
    </citation>
    <scope>NUCLEOTIDE SEQUENCE</scope>
    <source>
        <strain evidence="10">CBS 279.74</strain>
    </source>
</reference>
<dbReference type="OrthoDB" id="3437960at2759"/>
<dbReference type="PANTHER" id="PTHR24394:SF29">
    <property type="entry name" value="MYONEURIN"/>
    <property type="match status" value="1"/>
</dbReference>
<evidence type="ECO:0000313" key="11">
    <source>
        <dbReference type="Proteomes" id="UP000799428"/>
    </source>
</evidence>
<accession>A0A6G1KNZ1</accession>
<dbReference type="PROSITE" id="PS00028">
    <property type="entry name" value="ZINC_FINGER_C2H2_1"/>
    <property type="match status" value="3"/>
</dbReference>
<feature type="domain" description="C2H2-type" evidence="9">
    <location>
        <begin position="64"/>
        <end position="91"/>
    </location>
</feature>
<evidence type="ECO:0000256" key="1">
    <source>
        <dbReference type="ARBA" id="ARBA00004123"/>
    </source>
</evidence>
<dbReference type="InterPro" id="IPR036236">
    <property type="entry name" value="Znf_C2H2_sf"/>
</dbReference>
<dbReference type="FunFam" id="3.30.160.60:FF:002343">
    <property type="entry name" value="Zinc finger protein 33A"/>
    <property type="match status" value="1"/>
</dbReference>
<evidence type="ECO:0000256" key="5">
    <source>
        <dbReference type="ARBA" id="ARBA00022833"/>
    </source>
</evidence>
<dbReference type="AlphaFoldDB" id="A0A6G1KNZ1"/>
<evidence type="ECO:0000313" key="10">
    <source>
        <dbReference type="EMBL" id="KAF2714111.1"/>
    </source>
</evidence>
<dbReference type="PANTHER" id="PTHR24394">
    <property type="entry name" value="ZINC FINGER PROTEIN"/>
    <property type="match status" value="1"/>
</dbReference>
<evidence type="ECO:0000256" key="7">
    <source>
        <dbReference type="PROSITE-ProRule" id="PRU00042"/>
    </source>
</evidence>
<gene>
    <name evidence="10" type="ORF">K504DRAFT_530963</name>
</gene>
<dbReference type="Pfam" id="PF00096">
    <property type="entry name" value="zf-C2H2"/>
    <property type="match status" value="1"/>
</dbReference>
<sequence>MGRFPAVQYRKSSDASMVSSHREPSLTLDEYYDKQHRCTLCFKQFSRASILRDHIRRHEKEKPFLCGTCSKAFASKSDLKRHEDVHAGRKFACDRCGKQFTRRLAIAKHICTRSNTRDAAINTITQSIEQDPSFQYILPANAPGNASNFPLGVSLHLYPGQTQLARPSEHSLRRTIPLPTTIDVEDSIPDDHLNSDKEDEDIDHVLGDMHDNASNSDSDMSSSSAGSDRTSTPPLPVWEEYTHQCGICPAQYFSSTPLARHLVHHLEEMDLRPYRCNTCKISFAFHEELAKHEIYDQREQHEDPSGLSLPCIWNCGKVFTSGDKCREHVGKGVDGELGCRVGMALEGQSRDMVLRQFRELVGDGKKEVSRTIQKLIDKSLAWYKGKTFDIEWFMRLVAELDDADGSDPRAGDARLMARSEKTRDWVSSVGGALVPSPEWDFRRLGQDNNR</sequence>
<feature type="domain" description="C2H2-type" evidence="9">
    <location>
        <begin position="91"/>
        <end position="118"/>
    </location>
</feature>
<dbReference type="EMBL" id="MU005765">
    <property type="protein sequence ID" value="KAF2714111.1"/>
    <property type="molecule type" value="Genomic_DNA"/>
</dbReference>
<keyword evidence="2" id="KW-0479">Metal-binding</keyword>
<keyword evidence="11" id="KW-1185">Reference proteome</keyword>
<keyword evidence="3" id="KW-0677">Repeat</keyword>
<evidence type="ECO:0000256" key="3">
    <source>
        <dbReference type="ARBA" id="ARBA00022737"/>
    </source>
</evidence>
<dbReference type="InterPro" id="IPR013087">
    <property type="entry name" value="Znf_C2H2_type"/>
</dbReference>
<feature type="region of interest" description="Disordered" evidence="8">
    <location>
        <begin position="166"/>
        <end position="234"/>
    </location>
</feature>
<evidence type="ECO:0000256" key="8">
    <source>
        <dbReference type="SAM" id="MobiDB-lite"/>
    </source>
</evidence>
<feature type="compositionally biased region" description="Low complexity" evidence="8">
    <location>
        <begin position="212"/>
        <end position="228"/>
    </location>
</feature>
<comment type="subcellular location">
    <subcellularLocation>
        <location evidence="1">Nucleus</location>
    </subcellularLocation>
</comment>
<dbReference type="SMART" id="SM00355">
    <property type="entry name" value="ZnF_C2H2"/>
    <property type="match status" value="5"/>
</dbReference>
<dbReference type="Gene3D" id="3.30.160.60">
    <property type="entry name" value="Classic Zinc Finger"/>
    <property type="match status" value="3"/>
</dbReference>
<keyword evidence="5" id="KW-0862">Zinc</keyword>
<feature type="domain" description="C2H2-type" evidence="9">
    <location>
        <begin position="36"/>
        <end position="63"/>
    </location>
</feature>
<organism evidence="10 11">
    <name type="scientific">Pleomassaria siparia CBS 279.74</name>
    <dbReference type="NCBI Taxonomy" id="1314801"/>
    <lineage>
        <taxon>Eukaryota</taxon>
        <taxon>Fungi</taxon>
        <taxon>Dikarya</taxon>
        <taxon>Ascomycota</taxon>
        <taxon>Pezizomycotina</taxon>
        <taxon>Dothideomycetes</taxon>
        <taxon>Pleosporomycetidae</taxon>
        <taxon>Pleosporales</taxon>
        <taxon>Pleomassariaceae</taxon>
        <taxon>Pleomassaria</taxon>
    </lineage>
</organism>
<evidence type="ECO:0000259" key="9">
    <source>
        <dbReference type="PROSITE" id="PS50157"/>
    </source>
</evidence>
<keyword evidence="6" id="KW-0539">Nucleus</keyword>
<evidence type="ECO:0000256" key="4">
    <source>
        <dbReference type="ARBA" id="ARBA00022771"/>
    </source>
</evidence>
<evidence type="ECO:0000256" key="6">
    <source>
        <dbReference type="ARBA" id="ARBA00023242"/>
    </source>
</evidence>
<name>A0A6G1KNZ1_9PLEO</name>
<dbReference type="PROSITE" id="PS50157">
    <property type="entry name" value="ZINC_FINGER_C2H2_2"/>
    <property type="match status" value="3"/>
</dbReference>
<keyword evidence="4 7" id="KW-0863">Zinc-finger</keyword>
<evidence type="ECO:0000256" key="2">
    <source>
        <dbReference type="ARBA" id="ARBA00022723"/>
    </source>
</evidence>
<proteinExistence type="predicted"/>